<keyword evidence="3" id="KW-1185">Reference proteome</keyword>
<dbReference type="AlphaFoldDB" id="A0A8J8NJZ2"/>
<organism evidence="2 3">
    <name type="scientific">Halteria grandinella</name>
    <dbReference type="NCBI Taxonomy" id="5974"/>
    <lineage>
        <taxon>Eukaryota</taxon>
        <taxon>Sar</taxon>
        <taxon>Alveolata</taxon>
        <taxon>Ciliophora</taxon>
        <taxon>Intramacronucleata</taxon>
        <taxon>Spirotrichea</taxon>
        <taxon>Stichotrichia</taxon>
        <taxon>Sporadotrichida</taxon>
        <taxon>Halteriidae</taxon>
        <taxon>Halteria</taxon>
    </lineage>
</organism>
<evidence type="ECO:0000256" key="1">
    <source>
        <dbReference type="SAM" id="MobiDB-lite"/>
    </source>
</evidence>
<evidence type="ECO:0000313" key="2">
    <source>
        <dbReference type="EMBL" id="TNV76897.1"/>
    </source>
</evidence>
<comment type="caution">
    <text evidence="2">The sequence shown here is derived from an EMBL/GenBank/DDBJ whole genome shotgun (WGS) entry which is preliminary data.</text>
</comment>
<dbReference type="Proteomes" id="UP000785679">
    <property type="component" value="Unassembled WGS sequence"/>
</dbReference>
<feature type="region of interest" description="Disordered" evidence="1">
    <location>
        <begin position="128"/>
        <end position="152"/>
    </location>
</feature>
<reference evidence="2" key="1">
    <citation type="submission" date="2019-06" db="EMBL/GenBank/DDBJ databases">
        <authorList>
            <person name="Zheng W."/>
        </authorList>
    </citation>
    <scope>NUCLEOTIDE SEQUENCE</scope>
    <source>
        <strain evidence="2">QDHG01</strain>
    </source>
</reference>
<sequence length="268" mass="30263">MSIRKSQRISIIKDLEAIEKSILGQKQEVEAAQGLKGARSFRAKLVEIAQRKDSQSIPSFDCQHTEYSQSSYDRKQRPIFNIEKEAVYGSHRHNSLITDFFKQNKRTCAPVNSNLSFKAIMGDDESSMQTSFLHSGNDSSQITVDASEPPSFNQQSMCSLKGQFQKAGMLGKRPRHIDLSNLKLFTQVSESEDSQASNHNSPDSSRRLRKFLEEASISPRRNRKSQFVSNEDYNLLSDDCCSNLSVQGSNQESCMSFFDLGEHRDSAQ</sequence>
<dbReference type="EMBL" id="RRYP01012774">
    <property type="protein sequence ID" value="TNV76897.1"/>
    <property type="molecule type" value="Genomic_DNA"/>
</dbReference>
<accession>A0A8J8NJZ2</accession>
<name>A0A8J8NJZ2_HALGN</name>
<protein>
    <submittedName>
        <fullName evidence="2">Uncharacterized protein</fullName>
    </submittedName>
</protein>
<gene>
    <name evidence="2" type="ORF">FGO68_gene5970</name>
</gene>
<evidence type="ECO:0000313" key="3">
    <source>
        <dbReference type="Proteomes" id="UP000785679"/>
    </source>
</evidence>
<proteinExistence type="predicted"/>